<evidence type="ECO:0000313" key="4">
    <source>
        <dbReference type="Proteomes" id="UP000583929"/>
    </source>
</evidence>
<evidence type="ECO:0000313" key="2">
    <source>
        <dbReference type="EMBL" id="KAF4388311.1"/>
    </source>
</evidence>
<dbReference type="SUPFAM" id="SSF88697">
    <property type="entry name" value="PUA domain-like"/>
    <property type="match status" value="1"/>
</dbReference>
<dbReference type="PANTHER" id="PTHR34204:SF3">
    <property type="entry name" value="ASCH DOMAIN-CONTAINING PROTEIN"/>
    <property type="match status" value="1"/>
</dbReference>
<proteinExistence type="predicted"/>
<gene>
    <name evidence="2" type="ORF">F8388_021141</name>
    <name evidence="1" type="ORF">G4B88_021477</name>
</gene>
<organism evidence="1 4">
    <name type="scientific">Cannabis sativa</name>
    <name type="common">Hemp</name>
    <name type="synonym">Marijuana</name>
    <dbReference type="NCBI Taxonomy" id="3483"/>
    <lineage>
        <taxon>Eukaryota</taxon>
        <taxon>Viridiplantae</taxon>
        <taxon>Streptophyta</taxon>
        <taxon>Embryophyta</taxon>
        <taxon>Tracheophyta</taxon>
        <taxon>Spermatophyta</taxon>
        <taxon>Magnoliopsida</taxon>
        <taxon>eudicotyledons</taxon>
        <taxon>Gunneridae</taxon>
        <taxon>Pentapetalae</taxon>
        <taxon>rosids</taxon>
        <taxon>fabids</taxon>
        <taxon>Rosales</taxon>
        <taxon>Cannabaceae</taxon>
        <taxon>Cannabis</taxon>
    </lineage>
</organism>
<protein>
    <submittedName>
        <fullName evidence="1">Uncharacterized protein</fullName>
    </submittedName>
</protein>
<reference evidence="3 4" key="1">
    <citation type="journal article" date="2020" name="bioRxiv">
        <title>Sequence and annotation of 42 cannabis genomes reveals extensive copy number variation in cannabinoid synthesis and pathogen resistance genes.</title>
        <authorList>
            <person name="Mckernan K.J."/>
            <person name="Helbert Y."/>
            <person name="Kane L.T."/>
            <person name="Ebling H."/>
            <person name="Zhang L."/>
            <person name="Liu B."/>
            <person name="Eaton Z."/>
            <person name="Mclaughlin S."/>
            <person name="Kingan S."/>
            <person name="Baybayan P."/>
            <person name="Concepcion G."/>
            <person name="Jordan M."/>
            <person name="Riva A."/>
            <person name="Barbazuk W."/>
            <person name="Harkins T."/>
        </authorList>
    </citation>
    <scope>NUCLEOTIDE SEQUENCE [LARGE SCALE GENOMIC DNA]</scope>
    <source>
        <strain evidence="3 4">cv. Jamaican Lion 4</strain>
        <strain evidence="1">Father</strain>
        <strain evidence="2">Mother</strain>
        <tissue evidence="1">Leaf</tissue>
    </source>
</reference>
<evidence type="ECO:0000313" key="1">
    <source>
        <dbReference type="EMBL" id="KAF4352784.1"/>
    </source>
</evidence>
<dbReference type="EMBL" id="JAATIP010000035">
    <property type="protein sequence ID" value="KAF4388311.1"/>
    <property type="molecule type" value="Genomic_DNA"/>
</dbReference>
<evidence type="ECO:0000313" key="3">
    <source>
        <dbReference type="Proteomes" id="UP000525078"/>
    </source>
</evidence>
<accession>A0A7J6E356</accession>
<dbReference type="InterPro" id="IPR015947">
    <property type="entry name" value="PUA-like_sf"/>
</dbReference>
<dbReference type="Proteomes" id="UP000583929">
    <property type="component" value="Unassembled WGS sequence"/>
</dbReference>
<name>A0A7J6E356_CANSA</name>
<dbReference type="PANTHER" id="PTHR34204">
    <property type="entry name" value="RNA-BINDING ASCH DOMAIN PROTEIN"/>
    <property type="match status" value="1"/>
</dbReference>
<dbReference type="EMBL" id="JAATIQ010000520">
    <property type="protein sequence ID" value="KAF4352784.1"/>
    <property type="molecule type" value="Genomic_DNA"/>
</dbReference>
<dbReference type="Gene3D" id="2.30.130.30">
    <property type="entry name" value="Hypothetical protein"/>
    <property type="match status" value="1"/>
</dbReference>
<keyword evidence="4" id="KW-1185">Reference proteome</keyword>
<dbReference type="AlphaFoldDB" id="A0A7J6E356"/>
<comment type="caution">
    <text evidence="1">The sequence shown here is derived from an EMBL/GenBank/DDBJ whole genome shotgun (WGS) entry which is preliminary data.</text>
</comment>
<dbReference type="Proteomes" id="UP000525078">
    <property type="component" value="Unassembled WGS sequence"/>
</dbReference>
<sequence length="222" mass="25369">MEGEASSPGTSMVELRDSMEELLKLILKSPIDLGFSHSFLHRSHSQITAETPDPLYKRLASVLCEWIDSGGLDEDLKNKEEWNELVREKGLELQNILKTIDFELHVQEAFFTQLRVGFKTVEGRCAVGDYNRIESTSLILFNNVCCLRFRKFVDDLQMICKLNMKLTWKFYSEEKEQQHDVLAIHVTKPASQLYIRLAQILSEMSCEGIERVLGGAHTSGTI</sequence>